<accession>A0ABQ6IKJ7</accession>
<dbReference type="Proteomes" id="UP001157125">
    <property type="component" value="Unassembled WGS sequence"/>
</dbReference>
<protein>
    <submittedName>
        <fullName evidence="1">Uncharacterized protein</fullName>
    </submittedName>
</protein>
<comment type="caution">
    <text evidence="1">The sequence shown here is derived from an EMBL/GenBank/DDBJ whole genome shotgun (WGS) entry which is preliminary data.</text>
</comment>
<dbReference type="EMBL" id="BSUN01000002">
    <property type="protein sequence ID" value="GMA37860.1"/>
    <property type="molecule type" value="Genomic_DNA"/>
</dbReference>
<keyword evidence="2" id="KW-1185">Reference proteome</keyword>
<evidence type="ECO:0000313" key="2">
    <source>
        <dbReference type="Proteomes" id="UP001157125"/>
    </source>
</evidence>
<proteinExistence type="predicted"/>
<gene>
    <name evidence="1" type="ORF">GCM10025876_40640</name>
</gene>
<sequence>MSWSKCDGESMWRLADGSPTGSGKGCAIASDVRARIKDNPGSGACSFLKSITADNRDTLISQANYYQKPWEHQDGGDAGERDSGQGRVLRLPGVLVANDNFSRRAYGVGEFAAPRVPLWIALPAPCVRGGDPMSPVTSNSR</sequence>
<organism evidence="1 2">
    <name type="scientific">Demequina litorisediminis</name>
    <dbReference type="NCBI Taxonomy" id="1849022"/>
    <lineage>
        <taxon>Bacteria</taxon>
        <taxon>Bacillati</taxon>
        <taxon>Actinomycetota</taxon>
        <taxon>Actinomycetes</taxon>
        <taxon>Micrococcales</taxon>
        <taxon>Demequinaceae</taxon>
        <taxon>Demequina</taxon>
    </lineage>
</organism>
<name>A0ABQ6IKJ7_9MICO</name>
<reference evidence="2" key="1">
    <citation type="journal article" date="2019" name="Int. J. Syst. Evol. Microbiol.">
        <title>The Global Catalogue of Microorganisms (GCM) 10K type strain sequencing project: providing services to taxonomists for standard genome sequencing and annotation.</title>
        <authorList>
            <consortium name="The Broad Institute Genomics Platform"/>
            <consortium name="The Broad Institute Genome Sequencing Center for Infectious Disease"/>
            <person name="Wu L."/>
            <person name="Ma J."/>
        </authorList>
    </citation>
    <scope>NUCLEOTIDE SEQUENCE [LARGE SCALE GENOMIC DNA]</scope>
    <source>
        <strain evidence="2">NBRC 112299</strain>
    </source>
</reference>
<evidence type="ECO:0000313" key="1">
    <source>
        <dbReference type="EMBL" id="GMA37860.1"/>
    </source>
</evidence>